<accession>A0A8S5KX77</accession>
<gene>
    <name evidence="1" type="primary">ESE015_1</name>
</gene>
<feature type="non-terminal residue" evidence="1">
    <location>
        <position position="1"/>
    </location>
</feature>
<evidence type="ECO:0000313" key="1">
    <source>
        <dbReference type="EMBL" id="DAD49886.1"/>
    </source>
</evidence>
<keyword evidence="2" id="KW-1185">Reference proteome</keyword>
<reference evidence="1" key="1">
    <citation type="submission" date="2020-09" db="EMBL/GenBank/DDBJ databases">
        <title>Leviviricetes taxonomy.</title>
        <authorList>
            <person name="Stockdale S.R."/>
            <person name="Callanan J."/>
            <person name="Adriaenssens E.M."/>
            <person name="Kuhn J.H."/>
            <person name="Rumnieks J."/>
            <person name="Shkoporov A."/>
            <person name="Draper L.A."/>
            <person name="Ross P."/>
            <person name="Hill C."/>
        </authorList>
    </citation>
    <scope>NUCLEOTIDE SEQUENCE</scope>
</reference>
<sequence>KTPAWHFGATNTHSTKLYAVEHAECASEIHQVGMTMRSKVHTEYINVLKWEAPGPYPTTDPPDVWPIKHEWSQDLVSSSNNGFGSSRPYQSSTGDTGSDFLCYRRYYEETSSLGSGVHGFANSQELPPAPVGRPYYVAPQYAYADQIRNSTFPLPLPTDRSTLNAMSSEAISKVAPNKPEADLATFIGELREGFPHALLLGQSGKQRAQRCVNAGDEYLNVQFGWAPLIRDVKSFARAVSNSERVISDFERGAGKLIRRRYSWPTELTIEGPEVVNPFATPVPTVEPRHYEDGALGRLERTTTTRVERWFSGAFLYAVPPRGTPQGYAARANKLLGTNLDPSMLWNLAPWSWALDWAGNVGTLAENASLFSSDTLVMPWCYLMEKKTVSVEYSFRSYSSKPFKSYSGALHLTQKFTTEMKSRIKGTPYGFHVDWPDFSDDQLAILAALGISRWG</sequence>
<dbReference type="EMBL" id="BK013370">
    <property type="protein sequence ID" value="DAD49886.1"/>
    <property type="molecule type" value="Genomic_RNA"/>
</dbReference>
<proteinExistence type="predicted"/>
<dbReference type="KEGG" id="vg:80399674"/>
<dbReference type="Proteomes" id="UP000681264">
    <property type="component" value="Segment"/>
</dbReference>
<evidence type="ECO:0000313" key="2">
    <source>
        <dbReference type="Proteomes" id="UP000681264"/>
    </source>
</evidence>
<name>A0A8S5KX77_9VIRU</name>
<dbReference type="GeneID" id="80399674"/>
<protein>
    <submittedName>
        <fullName evidence="1">Maturation protein</fullName>
    </submittedName>
</protein>
<dbReference type="RefSeq" id="YP_010770371.1">
    <property type="nucleotide sequence ID" value="NC_074248.1"/>
</dbReference>
<organism evidence="1 2">
    <name type="scientific">ssRNA phage ESE015</name>
    <dbReference type="NCBI Taxonomy" id="2785998"/>
    <lineage>
        <taxon>Viruses</taxon>
        <taxon>Riboviria</taxon>
        <taxon>Orthornavirae</taxon>
        <taxon>Lenarviricota</taxon>
        <taxon>Leviviricetes</taxon>
        <taxon>Timlovirales</taxon>
        <taxon>Steitzviridae</taxon>
        <taxon>Hodnevirus</taxon>
        <taxon>Hodnevirus defluviicola</taxon>
    </lineage>
</organism>